<reference evidence="7 8" key="1">
    <citation type="submission" date="2019-02" db="EMBL/GenBank/DDBJ databases">
        <title>Draft Genome Sequence of Streptomyces sp. AM-2504, identified by 16S rRNA comparative analysis as a Streptomyces Kasugaensis strain.</title>
        <authorList>
            <person name="Napolioni V."/>
            <person name="Giuliodori A.M."/>
            <person name="Spurio R."/>
            <person name="Fabbretti A."/>
        </authorList>
    </citation>
    <scope>NUCLEOTIDE SEQUENCE [LARGE SCALE GENOMIC DNA]</scope>
    <source>
        <strain evidence="7 8">AM-2504</strain>
    </source>
</reference>
<dbReference type="Proteomes" id="UP000292452">
    <property type="component" value="Unassembled WGS sequence"/>
</dbReference>
<dbReference type="PROSITE" id="PS51683">
    <property type="entry name" value="SAM_OMT_II"/>
    <property type="match status" value="1"/>
</dbReference>
<organism evidence="7 8">
    <name type="scientific">Streptomyces kasugaensis</name>
    <dbReference type="NCBI Taxonomy" id="1946"/>
    <lineage>
        <taxon>Bacteria</taxon>
        <taxon>Bacillati</taxon>
        <taxon>Actinomycetota</taxon>
        <taxon>Actinomycetes</taxon>
        <taxon>Kitasatosporales</taxon>
        <taxon>Streptomycetaceae</taxon>
        <taxon>Streptomyces</taxon>
    </lineage>
</organism>
<dbReference type="InterPro" id="IPR029063">
    <property type="entry name" value="SAM-dependent_MTases_sf"/>
</dbReference>
<feature type="domain" description="O-methyltransferase dimerisation" evidence="6">
    <location>
        <begin position="17"/>
        <end position="91"/>
    </location>
</feature>
<comment type="caution">
    <text evidence="7">The sequence shown here is derived from an EMBL/GenBank/DDBJ whole genome shotgun (WGS) entry which is preliminary data.</text>
</comment>
<gene>
    <name evidence="7" type="ORF">EYS09_09885</name>
</gene>
<keyword evidence="1 7" id="KW-0489">Methyltransferase</keyword>
<accession>A0A4Q9HX46</accession>
<name>A0A4Q9HX46_STRKA</name>
<dbReference type="GeneID" id="97376192"/>
<dbReference type="SUPFAM" id="SSF53335">
    <property type="entry name" value="S-adenosyl-L-methionine-dependent methyltransferases"/>
    <property type="match status" value="1"/>
</dbReference>
<dbReference type="Pfam" id="PF08100">
    <property type="entry name" value="Dimerisation"/>
    <property type="match status" value="1"/>
</dbReference>
<dbReference type="InterPro" id="IPR036390">
    <property type="entry name" value="WH_DNA-bd_sf"/>
</dbReference>
<dbReference type="InterPro" id="IPR001077">
    <property type="entry name" value="COMT_C"/>
</dbReference>
<dbReference type="GO" id="GO:0032259">
    <property type="term" value="P:methylation"/>
    <property type="evidence" value="ECO:0007669"/>
    <property type="project" value="UniProtKB-KW"/>
</dbReference>
<dbReference type="CDD" id="cd02440">
    <property type="entry name" value="AdoMet_MTases"/>
    <property type="match status" value="1"/>
</dbReference>
<evidence type="ECO:0000313" key="8">
    <source>
        <dbReference type="Proteomes" id="UP000292452"/>
    </source>
</evidence>
<dbReference type="PIRSF" id="PIRSF005739">
    <property type="entry name" value="O-mtase"/>
    <property type="match status" value="1"/>
</dbReference>
<keyword evidence="8" id="KW-1185">Reference proteome</keyword>
<evidence type="ECO:0000256" key="2">
    <source>
        <dbReference type="ARBA" id="ARBA00022679"/>
    </source>
</evidence>
<dbReference type="RefSeq" id="WP_052858826.1">
    <property type="nucleotide sequence ID" value="NZ_SIXH01000062.1"/>
</dbReference>
<proteinExistence type="predicted"/>
<dbReference type="InterPro" id="IPR016461">
    <property type="entry name" value="COMT-like"/>
</dbReference>
<dbReference type="Gene3D" id="1.10.287.1350">
    <property type="match status" value="1"/>
</dbReference>
<protein>
    <submittedName>
        <fullName evidence="7">Methyltransferase</fullName>
    </submittedName>
</protein>
<dbReference type="InterPro" id="IPR036388">
    <property type="entry name" value="WH-like_DNA-bd_sf"/>
</dbReference>
<sequence>MAEWNAAQLKARRTLMQRLFGSRITEVVSLAARMDLPDAIGEGEADATDLARRYEIPPEQMNRLLRALASQGLCEERAPGRFALTDVGSLLRKEHPGSLYDFARFHTAPETLRPWTRLEDSIRTGRTAFDEHFGRPLYAYLADEPELTALFNAAMSEESRETADTVVEHFDFGPYTTVTDIGGGDGTLIIAILERHPGLNGVIFETVEGAAQSAGTLKAAGLDGRCAVATGDFFDAVPAGSDLYVIKSVIHNWNDERAAAILRNCRAAMSPESRLLIIDVVLPELVTPDTAGLDPYIKDLQMLVLVGGKERTRADFDQLCAQAGLTVTRVVPLPSHVGLSVIEIAPV</sequence>
<evidence type="ECO:0000259" key="5">
    <source>
        <dbReference type="Pfam" id="PF00891"/>
    </source>
</evidence>
<dbReference type="GO" id="GO:0008171">
    <property type="term" value="F:O-methyltransferase activity"/>
    <property type="evidence" value="ECO:0007669"/>
    <property type="project" value="InterPro"/>
</dbReference>
<dbReference type="Pfam" id="PF00891">
    <property type="entry name" value="Methyltransf_2"/>
    <property type="match status" value="1"/>
</dbReference>
<evidence type="ECO:0000256" key="4">
    <source>
        <dbReference type="PIRSR" id="PIRSR005739-1"/>
    </source>
</evidence>
<dbReference type="InterPro" id="IPR012967">
    <property type="entry name" value="COMT_dimerisation"/>
</dbReference>
<dbReference type="GO" id="GO:0046983">
    <property type="term" value="F:protein dimerization activity"/>
    <property type="evidence" value="ECO:0007669"/>
    <property type="project" value="InterPro"/>
</dbReference>
<feature type="domain" description="O-methyltransferase C-terminal" evidence="5">
    <location>
        <begin position="115"/>
        <end position="325"/>
    </location>
</feature>
<dbReference type="Gene3D" id="1.10.10.10">
    <property type="entry name" value="Winged helix-like DNA-binding domain superfamily/Winged helix DNA-binding domain"/>
    <property type="match status" value="1"/>
</dbReference>
<feature type="active site" description="Proton acceptor" evidence="4">
    <location>
        <position position="251"/>
    </location>
</feature>
<dbReference type="AlphaFoldDB" id="A0A4Q9HX46"/>
<dbReference type="PANTHER" id="PTHR43712:SF2">
    <property type="entry name" value="O-METHYLTRANSFERASE CICE"/>
    <property type="match status" value="1"/>
</dbReference>
<dbReference type="Gene3D" id="3.40.50.150">
    <property type="entry name" value="Vaccinia Virus protein VP39"/>
    <property type="match status" value="1"/>
</dbReference>
<keyword evidence="2 7" id="KW-0808">Transferase</keyword>
<evidence type="ECO:0000313" key="7">
    <source>
        <dbReference type="EMBL" id="TBO59858.1"/>
    </source>
</evidence>
<dbReference type="PANTHER" id="PTHR43712">
    <property type="entry name" value="PUTATIVE (AFU_ORTHOLOGUE AFUA_4G14580)-RELATED"/>
    <property type="match status" value="1"/>
</dbReference>
<evidence type="ECO:0000256" key="1">
    <source>
        <dbReference type="ARBA" id="ARBA00022603"/>
    </source>
</evidence>
<evidence type="ECO:0000256" key="3">
    <source>
        <dbReference type="ARBA" id="ARBA00022691"/>
    </source>
</evidence>
<dbReference type="SUPFAM" id="SSF46785">
    <property type="entry name" value="Winged helix' DNA-binding domain"/>
    <property type="match status" value="1"/>
</dbReference>
<dbReference type="EMBL" id="SIXH01000062">
    <property type="protein sequence ID" value="TBO59858.1"/>
    <property type="molecule type" value="Genomic_DNA"/>
</dbReference>
<evidence type="ECO:0000259" key="6">
    <source>
        <dbReference type="Pfam" id="PF08100"/>
    </source>
</evidence>
<keyword evidence="3" id="KW-0949">S-adenosyl-L-methionine</keyword>